<dbReference type="Proteomes" id="UP000813461">
    <property type="component" value="Unassembled WGS sequence"/>
</dbReference>
<name>A0A8K0R5H9_9PLEO</name>
<evidence type="ECO:0000313" key="1">
    <source>
        <dbReference type="EMBL" id="KAH7087173.1"/>
    </source>
</evidence>
<sequence length="502" mass="56764">MNSNLPLLAQGLELAMVNDFTDLDLPVYKNEDTIDLAGETMVFEKACQIALQLAAKTHWSNYHTWRYFRNVPKAEAPQHVSRLWDAVYPFATCLGMASQVTTRLRLALLHDKKLSRFAGKVQLVSDTPAACNTEPGRVRYHCITIIQLSDHVIVIDLVAQPTAFKVSLSSAYKCRENLVPFAMSTGRWCYAYLSGPDHRRALVDCASPPANTDEDMSESRSFPFLDIEGGILKGVVDYAWPAANPTMETPLGRMPWRRTINARGTWDYRPTNLFTAYTTLTDGKYLVDTVSVIVDVVGQELQFQLPYADWLARPEHKVVHDRLMMELTTFQRCRNDTLQDAVVTCSLQLGSSNNVLELPAYGLRDPVIKSLGLLDETCAALGLPECEIMKIGLEVANFWKETLDNFTGAPIPMDLTQWLSSVQDLRRPAADEDVDSLRSDHSDVYLDKDLDSECPSRQNEEVLFDEDAYAARFEDLGLDLERCRFDLDYQDSESYFLRPKIM</sequence>
<organism evidence="1 2">
    <name type="scientific">Paraphoma chrysanthemicola</name>
    <dbReference type="NCBI Taxonomy" id="798071"/>
    <lineage>
        <taxon>Eukaryota</taxon>
        <taxon>Fungi</taxon>
        <taxon>Dikarya</taxon>
        <taxon>Ascomycota</taxon>
        <taxon>Pezizomycotina</taxon>
        <taxon>Dothideomycetes</taxon>
        <taxon>Pleosporomycetidae</taxon>
        <taxon>Pleosporales</taxon>
        <taxon>Pleosporineae</taxon>
        <taxon>Phaeosphaeriaceae</taxon>
        <taxon>Paraphoma</taxon>
    </lineage>
</organism>
<protein>
    <submittedName>
        <fullName evidence="1">Uncharacterized protein</fullName>
    </submittedName>
</protein>
<dbReference type="AlphaFoldDB" id="A0A8K0R5H9"/>
<evidence type="ECO:0000313" key="2">
    <source>
        <dbReference type="Proteomes" id="UP000813461"/>
    </source>
</evidence>
<reference evidence="1" key="1">
    <citation type="journal article" date="2021" name="Nat. Commun.">
        <title>Genetic determinants of endophytism in the Arabidopsis root mycobiome.</title>
        <authorList>
            <person name="Mesny F."/>
            <person name="Miyauchi S."/>
            <person name="Thiergart T."/>
            <person name="Pickel B."/>
            <person name="Atanasova L."/>
            <person name="Karlsson M."/>
            <person name="Huettel B."/>
            <person name="Barry K.W."/>
            <person name="Haridas S."/>
            <person name="Chen C."/>
            <person name="Bauer D."/>
            <person name="Andreopoulos W."/>
            <person name="Pangilinan J."/>
            <person name="LaButti K."/>
            <person name="Riley R."/>
            <person name="Lipzen A."/>
            <person name="Clum A."/>
            <person name="Drula E."/>
            <person name="Henrissat B."/>
            <person name="Kohler A."/>
            <person name="Grigoriev I.V."/>
            <person name="Martin F.M."/>
            <person name="Hacquard S."/>
        </authorList>
    </citation>
    <scope>NUCLEOTIDE SEQUENCE</scope>
    <source>
        <strain evidence="1">MPI-SDFR-AT-0120</strain>
    </source>
</reference>
<dbReference type="OrthoDB" id="3783521at2759"/>
<accession>A0A8K0R5H9</accession>
<gene>
    <name evidence="1" type="ORF">FB567DRAFT_580275</name>
</gene>
<dbReference type="EMBL" id="JAGMVJ010000010">
    <property type="protein sequence ID" value="KAH7087173.1"/>
    <property type="molecule type" value="Genomic_DNA"/>
</dbReference>
<keyword evidence="2" id="KW-1185">Reference proteome</keyword>
<comment type="caution">
    <text evidence="1">The sequence shown here is derived from an EMBL/GenBank/DDBJ whole genome shotgun (WGS) entry which is preliminary data.</text>
</comment>
<proteinExistence type="predicted"/>